<dbReference type="GO" id="GO:0006811">
    <property type="term" value="P:monoatomic ion transport"/>
    <property type="evidence" value="ECO:0007669"/>
    <property type="project" value="UniProtKB-KW"/>
</dbReference>
<name>A0A4U5TT05_9FLAO</name>
<dbReference type="Gene3D" id="2.40.160.20">
    <property type="match status" value="1"/>
</dbReference>
<evidence type="ECO:0000256" key="2">
    <source>
        <dbReference type="ARBA" id="ARBA00022448"/>
    </source>
</evidence>
<evidence type="ECO:0000313" key="15">
    <source>
        <dbReference type="Proteomes" id="UP000306552"/>
    </source>
</evidence>
<sequence length="459" mass="49808">MKHLSKLTFLLILVFGMTSVQAQDENNPWAIFIGANAVDFFPTGSDILTPDGYISYKGIGDNFFDIDNWNYVTAVSSVGVTRYIGEGFSFEASGSYNRIDRLGEVDTDEVSWINVDGTIQYNFKNLINGHDWFDPFLGVGGGYYWLDEEGAGTFNANLGFNFWLNEQFAITIDTNYKTAFEDADFDVFQHRLGVKFAFGGKDTDGDGVYDKNDECPDTPGLEEFNGCPDTDGDGIADKDDACPDTAGLAEFNGCADSDGDGIDDTKDECPNEAGSEAMNGCPDSDNDGIADKDDDCPNEAGPSDNGGCPWPDTDGDGVLDKDDQCPDVAGTAANNGCPEVTEEVQNELNDYAKTINFNTGKFSISKDSEEALAAILAILDEYPNSKFTVEGHTDSVGSAKNNKRLSEARALSVKDYLVSNGVEEFRLSSKGYGEEQPVADNSTRSGRAKNRRVEINLVK</sequence>
<dbReference type="InterPro" id="IPR050330">
    <property type="entry name" value="Bact_OuterMem_StrucFunc"/>
</dbReference>
<dbReference type="PRINTS" id="PR01021">
    <property type="entry name" value="OMPADOMAIN"/>
</dbReference>
<evidence type="ECO:0000256" key="1">
    <source>
        <dbReference type="ARBA" id="ARBA00004571"/>
    </source>
</evidence>
<dbReference type="PROSITE" id="PS51123">
    <property type="entry name" value="OMPA_2"/>
    <property type="match status" value="1"/>
</dbReference>
<proteinExistence type="predicted"/>
<dbReference type="PRINTS" id="PR01023">
    <property type="entry name" value="NAFLGMOTY"/>
</dbReference>
<feature type="signal peptide" evidence="12">
    <location>
        <begin position="1"/>
        <end position="22"/>
    </location>
</feature>
<keyword evidence="15" id="KW-1185">Reference proteome</keyword>
<accession>A0A4U5TT05</accession>
<dbReference type="InterPro" id="IPR036737">
    <property type="entry name" value="OmpA-like_sf"/>
</dbReference>
<keyword evidence="6" id="KW-0406">Ion transport</keyword>
<evidence type="ECO:0000256" key="4">
    <source>
        <dbReference type="ARBA" id="ARBA00022692"/>
    </source>
</evidence>
<dbReference type="PANTHER" id="PTHR30329">
    <property type="entry name" value="STATOR ELEMENT OF FLAGELLAR MOTOR COMPLEX"/>
    <property type="match status" value="1"/>
</dbReference>
<evidence type="ECO:0000256" key="3">
    <source>
        <dbReference type="ARBA" id="ARBA00022452"/>
    </source>
</evidence>
<dbReference type="InterPro" id="IPR006664">
    <property type="entry name" value="OMP_bac"/>
</dbReference>
<evidence type="ECO:0000259" key="13">
    <source>
        <dbReference type="PROSITE" id="PS51123"/>
    </source>
</evidence>
<dbReference type="InterPro" id="IPR003367">
    <property type="entry name" value="Thrombospondin_3-like_rpt"/>
</dbReference>
<evidence type="ECO:0000256" key="8">
    <source>
        <dbReference type="ARBA" id="ARBA00023136"/>
    </source>
</evidence>
<dbReference type="PANTHER" id="PTHR30329:SF21">
    <property type="entry name" value="LIPOPROTEIN YIAD-RELATED"/>
    <property type="match status" value="1"/>
</dbReference>
<keyword evidence="3" id="KW-1134">Transmembrane beta strand</keyword>
<feature type="chain" id="PRO_5020414087" evidence="12">
    <location>
        <begin position="23"/>
        <end position="459"/>
    </location>
</feature>
<keyword evidence="4" id="KW-0812">Transmembrane</keyword>
<comment type="subcellular location">
    <subcellularLocation>
        <location evidence="1">Cell outer membrane</location>
        <topology evidence="1">Multi-pass membrane protein</topology>
    </subcellularLocation>
</comment>
<protein>
    <submittedName>
        <fullName evidence="14">OmpA family protein</fullName>
    </submittedName>
</protein>
<gene>
    <name evidence="14" type="ORF">FCN74_03420</name>
</gene>
<dbReference type="SUPFAM" id="SSF56925">
    <property type="entry name" value="OMPA-like"/>
    <property type="match status" value="1"/>
</dbReference>
<dbReference type="InterPro" id="IPR028974">
    <property type="entry name" value="TSP_type-3_rpt"/>
</dbReference>
<dbReference type="EMBL" id="SWMU01000001">
    <property type="protein sequence ID" value="TKS57479.1"/>
    <property type="molecule type" value="Genomic_DNA"/>
</dbReference>
<dbReference type="GO" id="GO:0007155">
    <property type="term" value="P:cell adhesion"/>
    <property type="evidence" value="ECO:0007669"/>
    <property type="project" value="InterPro"/>
</dbReference>
<evidence type="ECO:0000256" key="9">
    <source>
        <dbReference type="ARBA" id="ARBA00023237"/>
    </source>
</evidence>
<keyword evidence="5 12" id="KW-0732">Signal</keyword>
<dbReference type="SUPFAM" id="SSF103647">
    <property type="entry name" value="TSP type-3 repeat"/>
    <property type="match status" value="2"/>
</dbReference>
<feature type="region of interest" description="Disordered" evidence="11">
    <location>
        <begin position="429"/>
        <end position="452"/>
    </location>
</feature>
<dbReference type="InterPro" id="IPR006665">
    <property type="entry name" value="OmpA-like"/>
</dbReference>
<evidence type="ECO:0000256" key="12">
    <source>
        <dbReference type="SAM" id="SignalP"/>
    </source>
</evidence>
<keyword evidence="2" id="KW-0813">Transport</keyword>
<dbReference type="GO" id="GO:0005509">
    <property type="term" value="F:calcium ion binding"/>
    <property type="evidence" value="ECO:0007669"/>
    <property type="project" value="InterPro"/>
</dbReference>
<dbReference type="RefSeq" id="WP_138931180.1">
    <property type="nucleotide sequence ID" value="NZ_SWMU01000001.1"/>
</dbReference>
<keyword evidence="7" id="KW-0626">Porin</keyword>
<dbReference type="Gene3D" id="3.30.1330.60">
    <property type="entry name" value="OmpA-like domain"/>
    <property type="match status" value="1"/>
</dbReference>
<organism evidence="14 15">
    <name type="scientific">Mesohalobacter halotolerans</name>
    <dbReference type="NCBI Taxonomy" id="1883405"/>
    <lineage>
        <taxon>Bacteria</taxon>
        <taxon>Pseudomonadati</taxon>
        <taxon>Bacteroidota</taxon>
        <taxon>Flavobacteriia</taxon>
        <taxon>Flavobacteriales</taxon>
        <taxon>Flavobacteriaceae</taxon>
        <taxon>Mesohalobacter</taxon>
    </lineage>
</organism>
<evidence type="ECO:0000256" key="7">
    <source>
        <dbReference type="ARBA" id="ARBA00023114"/>
    </source>
</evidence>
<keyword evidence="9" id="KW-0998">Cell outer membrane</keyword>
<dbReference type="CDD" id="cd07185">
    <property type="entry name" value="OmpA_C-like"/>
    <property type="match status" value="1"/>
</dbReference>
<feature type="region of interest" description="Disordered" evidence="11">
    <location>
        <begin position="254"/>
        <end position="312"/>
    </location>
</feature>
<feature type="compositionally biased region" description="Acidic residues" evidence="11">
    <location>
        <begin position="284"/>
        <end position="297"/>
    </location>
</feature>
<dbReference type="GO" id="GO:0015288">
    <property type="term" value="F:porin activity"/>
    <property type="evidence" value="ECO:0007669"/>
    <property type="project" value="UniProtKB-KW"/>
</dbReference>
<evidence type="ECO:0000256" key="10">
    <source>
        <dbReference type="PROSITE-ProRule" id="PRU00473"/>
    </source>
</evidence>
<dbReference type="GO" id="GO:0046930">
    <property type="term" value="C:pore complex"/>
    <property type="evidence" value="ECO:0007669"/>
    <property type="project" value="UniProtKB-KW"/>
</dbReference>
<feature type="domain" description="OmpA-like" evidence="13">
    <location>
        <begin position="344"/>
        <end position="459"/>
    </location>
</feature>
<dbReference type="OrthoDB" id="9805336at2"/>
<evidence type="ECO:0000256" key="6">
    <source>
        <dbReference type="ARBA" id="ARBA00023065"/>
    </source>
</evidence>
<evidence type="ECO:0000256" key="5">
    <source>
        <dbReference type="ARBA" id="ARBA00022729"/>
    </source>
</evidence>
<evidence type="ECO:0000313" key="14">
    <source>
        <dbReference type="EMBL" id="TKS57479.1"/>
    </source>
</evidence>
<dbReference type="AlphaFoldDB" id="A0A4U5TT05"/>
<dbReference type="Pfam" id="PF00691">
    <property type="entry name" value="OmpA"/>
    <property type="match status" value="1"/>
</dbReference>
<dbReference type="GO" id="GO:0009279">
    <property type="term" value="C:cell outer membrane"/>
    <property type="evidence" value="ECO:0007669"/>
    <property type="project" value="UniProtKB-SubCell"/>
</dbReference>
<reference evidence="14 15" key="1">
    <citation type="submission" date="2019-04" db="EMBL/GenBank/DDBJ databases">
        <title>Psychroflexus halotolerans sp. nov., isolated from a marine solar saltern.</title>
        <authorList>
            <person name="Feng X."/>
        </authorList>
    </citation>
    <scope>NUCLEOTIDE SEQUENCE [LARGE SCALE GENOMIC DNA]</scope>
    <source>
        <strain evidence="14 15">WDS2C27</strain>
    </source>
</reference>
<dbReference type="Proteomes" id="UP000306552">
    <property type="component" value="Unassembled WGS sequence"/>
</dbReference>
<comment type="caution">
    <text evidence="14">The sequence shown here is derived from an EMBL/GenBank/DDBJ whole genome shotgun (WGS) entry which is preliminary data.</text>
</comment>
<dbReference type="Pfam" id="PF02412">
    <property type="entry name" value="TSP_3"/>
    <property type="match status" value="4"/>
</dbReference>
<dbReference type="SUPFAM" id="SSF103088">
    <property type="entry name" value="OmpA-like"/>
    <property type="match status" value="1"/>
</dbReference>
<dbReference type="InterPro" id="IPR011250">
    <property type="entry name" value="OMP/PagP_B-barrel"/>
</dbReference>
<keyword evidence="8 10" id="KW-0472">Membrane</keyword>
<evidence type="ECO:0000256" key="11">
    <source>
        <dbReference type="SAM" id="MobiDB-lite"/>
    </source>
</evidence>